<dbReference type="GO" id="GO:0004077">
    <property type="term" value="F:biotin--[biotin carboxyl-carrier protein] ligase activity"/>
    <property type="evidence" value="ECO:0007669"/>
    <property type="project" value="UniProtKB-EC"/>
</dbReference>
<keyword evidence="7" id="KW-1185">Reference proteome</keyword>
<proteinExistence type="predicted"/>
<dbReference type="RefSeq" id="WP_131889894.1">
    <property type="nucleotide sequence ID" value="NZ_SMKZ01000001.1"/>
</dbReference>
<dbReference type="SUPFAM" id="SSF55681">
    <property type="entry name" value="Class II aaRS and biotin synthetases"/>
    <property type="match status" value="1"/>
</dbReference>
<dbReference type="PANTHER" id="PTHR12835:SF5">
    <property type="entry name" value="BIOTIN--PROTEIN LIGASE"/>
    <property type="match status" value="1"/>
</dbReference>
<dbReference type="InterPro" id="IPR003142">
    <property type="entry name" value="BPL_C"/>
</dbReference>
<evidence type="ECO:0000256" key="2">
    <source>
        <dbReference type="ARBA" id="ARBA00023267"/>
    </source>
</evidence>
<dbReference type="InParanoid" id="A0A4R5DQ98"/>
<name>A0A4R5DQ98_9ACTN</name>
<gene>
    <name evidence="6" type="ORF">E1269_00495</name>
</gene>
<evidence type="ECO:0000256" key="1">
    <source>
        <dbReference type="ARBA" id="ARBA00022598"/>
    </source>
</evidence>
<dbReference type="FunCoup" id="A0A4R5DQ98">
    <property type="interactions" value="90"/>
</dbReference>
<dbReference type="Pfam" id="PF03099">
    <property type="entry name" value="BPL_LplA_LipB"/>
    <property type="match status" value="1"/>
</dbReference>
<dbReference type="GO" id="GO:0005737">
    <property type="term" value="C:cytoplasm"/>
    <property type="evidence" value="ECO:0007669"/>
    <property type="project" value="TreeGrafter"/>
</dbReference>
<keyword evidence="2" id="KW-0092">Biotin</keyword>
<dbReference type="OrthoDB" id="9807064at2"/>
<dbReference type="NCBIfam" id="TIGR00121">
    <property type="entry name" value="birA_ligase"/>
    <property type="match status" value="1"/>
</dbReference>
<organism evidence="6 7">
    <name type="scientific">Jiangella asiatica</name>
    <dbReference type="NCBI Taxonomy" id="2530372"/>
    <lineage>
        <taxon>Bacteria</taxon>
        <taxon>Bacillati</taxon>
        <taxon>Actinomycetota</taxon>
        <taxon>Actinomycetes</taxon>
        <taxon>Jiangellales</taxon>
        <taxon>Jiangellaceae</taxon>
        <taxon>Jiangella</taxon>
    </lineage>
</organism>
<dbReference type="Pfam" id="PF02237">
    <property type="entry name" value="BPL_C"/>
    <property type="match status" value="1"/>
</dbReference>
<comment type="caution">
    <text evidence="6">The sequence shown here is derived from an EMBL/GenBank/DDBJ whole genome shotgun (WGS) entry which is preliminary data.</text>
</comment>
<sequence length="251" mass="25745">MTVWDVRWVATTGSTNADVAAGARDGAAEGFVVVADHQSAGRGRLDRRWEAPPGTSLAMSFLLRPDDVPGARWPWLPLLAGVAVTEAVERAAGASAVLKWPNDVLLAAGAGDVVGKLAGILTERVETERGPAAVVGIGLNVSQTPEQLPPGAASLAATGVEPTALFDAVADRLAAWYGSWRAAGGDLMPSLAAAYRDRCDTIGREVRAELPDGAAVDGRATGVDDSGRLVVDTGAGTVVVGAGDVVHLRPR</sequence>
<evidence type="ECO:0000313" key="7">
    <source>
        <dbReference type="Proteomes" id="UP000294739"/>
    </source>
</evidence>
<dbReference type="PANTHER" id="PTHR12835">
    <property type="entry name" value="BIOTIN PROTEIN LIGASE"/>
    <property type="match status" value="1"/>
</dbReference>
<dbReference type="InterPro" id="IPR004143">
    <property type="entry name" value="BPL_LPL_catalytic"/>
</dbReference>
<evidence type="ECO:0000259" key="4">
    <source>
        <dbReference type="Pfam" id="PF02237"/>
    </source>
</evidence>
<dbReference type="EMBL" id="SMKZ01000001">
    <property type="protein sequence ID" value="TDE15817.1"/>
    <property type="molecule type" value="Genomic_DNA"/>
</dbReference>
<keyword evidence="1 6" id="KW-0436">Ligase</keyword>
<accession>A0A4R5DQ98</accession>
<dbReference type="InterPro" id="IPR045864">
    <property type="entry name" value="aa-tRNA-synth_II/BPL/LPL"/>
</dbReference>
<evidence type="ECO:0000259" key="5">
    <source>
        <dbReference type="Pfam" id="PF03099"/>
    </source>
</evidence>
<evidence type="ECO:0000256" key="3">
    <source>
        <dbReference type="ARBA" id="ARBA00024227"/>
    </source>
</evidence>
<feature type="domain" description="Biotin protein ligase C-terminal" evidence="4">
    <location>
        <begin position="201"/>
        <end position="247"/>
    </location>
</feature>
<dbReference type="CDD" id="cd16442">
    <property type="entry name" value="BPL"/>
    <property type="match status" value="1"/>
</dbReference>
<evidence type="ECO:0000313" key="6">
    <source>
        <dbReference type="EMBL" id="TDE15817.1"/>
    </source>
</evidence>
<reference evidence="6 7" key="1">
    <citation type="submission" date="2019-03" db="EMBL/GenBank/DDBJ databases">
        <title>Draft genome sequences of novel Actinobacteria.</title>
        <authorList>
            <person name="Sahin N."/>
            <person name="Ay H."/>
            <person name="Saygin H."/>
        </authorList>
    </citation>
    <scope>NUCLEOTIDE SEQUENCE [LARGE SCALE GENOMIC DNA]</scope>
    <source>
        <strain evidence="6 7">5K138</strain>
    </source>
</reference>
<dbReference type="AlphaFoldDB" id="A0A4R5DQ98"/>
<dbReference type="Gene3D" id="2.30.30.100">
    <property type="match status" value="1"/>
</dbReference>
<dbReference type="Gene3D" id="3.30.930.10">
    <property type="entry name" value="Bira Bifunctional Protein, Domain 2"/>
    <property type="match status" value="1"/>
</dbReference>
<protein>
    <recommendedName>
        <fullName evidence="3">biotin--[biotin carboxyl-carrier protein] ligase</fullName>
        <ecNumber evidence="3">6.3.4.15</ecNumber>
    </recommendedName>
</protein>
<dbReference type="InterPro" id="IPR004408">
    <property type="entry name" value="Biotin_CoA_COase_ligase"/>
</dbReference>
<dbReference type="Proteomes" id="UP000294739">
    <property type="component" value="Unassembled WGS sequence"/>
</dbReference>
<feature type="domain" description="BPL/LPL catalytic" evidence="5">
    <location>
        <begin position="29"/>
        <end position="140"/>
    </location>
</feature>
<dbReference type="EC" id="6.3.4.15" evidence="3"/>